<dbReference type="GO" id="GO:0050660">
    <property type="term" value="F:flavin adenine dinucleotide binding"/>
    <property type="evidence" value="ECO:0007669"/>
    <property type="project" value="TreeGrafter"/>
</dbReference>
<keyword evidence="4" id="KW-0560">Oxidoreductase</keyword>
<evidence type="ECO:0000256" key="4">
    <source>
        <dbReference type="ARBA" id="ARBA00023002"/>
    </source>
</evidence>
<keyword evidence="7" id="KW-1185">Reference proteome</keyword>
<comment type="caution">
    <text evidence="6">The sequence shown here is derived from an EMBL/GenBank/DDBJ whole genome shotgun (WGS) entry which is preliminary data.</text>
</comment>
<proteinExistence type="inferred from homology"/>
<evidence type="ECO:0000313" key="6">
    <source>
        <dbReference type="EMBL" id="ORY45898.1"/>
    </source>
</evidence>
<evidence type="ECO:0000256" key="3">
    <source>
        <dbReference type="ARBA" id="ARBA00022827"/>
    </source>
</evidence>
<dbReference type="PANTHER" id="PTHR43735">
    <property type="entry name" value="APOPTOSIS-INDUCING FACTOR 1"/>
    <property type="match status" value="1"/>
</dbReference>
<accession>A0A1Y2CFQ4</accession>
<evidence type="ECO:0000313" key="7">
    <source>
        <dbReference type="Proteomes" id="UP000193642"/>
    </source>
</evidence>
<dbReference type="SUPFAM" id="SSF51905">
    <property type="entry name" value="FAD/NAD(P)-binding domain"/>
    <property type="match status" value="2"/>
</dbReference>
<dbReference type="GO" id="GO:0005737">
    <property type="term" value="C:cytoplasm"/>
    <property type="evidence" value="ECO:0007669"/>
    <property type="project" value="TreeGrafter"/>
</dbReference>
<dbReference type="InterPro" id="IPR036188">
    <property type="entry name" value="FAD/NAD-bd_sf"/>
</dbReference>
<keyword evidence="3" id="KW-0274">FAD</keyword>
<keyword evidence="2" id="KW-0285">Flavoprotein</keyword>
<dbReference type="STRING" id="329046.A0A1Y2CFQ4"/>
<evidence type="ECO:0000256" key="1">
    <source>
        <dbReference type="ARBA" id="ARBA00006442"/>
    </source>
</evidence>
<comment type="similarity">
    <text evidence="1">Belongs to the FAD-dependent oxidoreductase family.</text>
</comment>
<dbReference type="InterPro" id="IPR023753">
    <property type="entry name" value="FAD/NAD-binding_dom"/>
</dbReference>
<dbReference type="Gene3D" id="3.50.50.100">
    <property type="match status" value="1"/>
</dbReference>
<dbReference type="Proteomes" id="UP000193642">
    <property type="component" value="Unassembled WGS sequence"/>
</dbReference>
<dbReference type="OrthoDB" id="202203at2759"/>
<dbReference type="Pfam" id="PF07992">
    <property type="entry name" value="Pyr_redox_2"/>
    <property type="match status" value="1"/>
</dbReference>
<sequence length="387" mass="40848">MSQVPTIVVIGGSFAGINAIKKIDTTLKTKANVVLVEEKEAFFLTIAALRSVTEPGFAAHTWIPYTSLFQNNPASKIIKARATEVHPNQVKLNNGETLPFDYLIIATGTTMPAPGQTQKTEKADGIAESESILAALKSANSVTIVGGGIVGVELAGEIATDFPTKKVTIIHSGATLMNRNGLKPKAMNVVNQQLAKLNVTVLLNERVVPEYDGSILPNHGSFNLTPSTIKTSSGKTIESDVQFVCTGAGKPNSSLAKSLGGVLNEEGFIKVGLTGQVQGFTNIFAIGDVSTLDPLKLAYLANGQGTLIGENVVSLVNKPTAALKVYKPMEPGSFVILSIGRNGGVLQSPIGVFGPRVPKAIKSKDLFVASKWKELNLTPTYKPPTSQ</sequence>
<protein>
    <submittedName>
        <fullName evidence="6">Putative apoptosis-inducing factor</fullName>
    </submittedName>
</protein>
<name>A0A1Y2CFQ4_9FUNG</name>
<gene>
    <name evidence="6" type="ORF">BCR33DRAFT_715928</name>
</gene>
<dbReference type="AlphaFoldDB" id="A0A1Y2CFQ4"/>
<dbReference type="PRINTS" id="PR00368">
    <property type="entry name" value="FADPNR"/>
</dbReference>
<reference evidence="6 7" key="1">
    <citation type="submission" date="2016-07" db="EMBL/GenBank/DDBJ databases">
        <title>Pervasive Adenine N6-methylation of Active Genes in Fungi.</title>
        <authorList>
            <consortium name="DOE Joint Genome Institute"/>
            <person name="Mondo S.J."/>
            <person name="Dannebaum R.O."/>
            <person name="Kuo R.C."/>
            <person name="Labutti K."/>
            <person name="Haridas S."/>
            <person name="Kuo A."/>
            <person name="Salamov A."/>
            <person name="Ahrendt S.R."/>
            <person name="Lipzen A."/>
            <person name="Sullivan W."/>
            <person name="Andreopoulos W.B."/>
            <person name="Clum A."/>
            <person name="Lindquist E."/>
            <person name="Daum C."/>
            <person name="Ramamoorthy G.K."/>
            <person name="Gryganskyi A."/>
            <person name="Culley D."/>
            <person name="Magnuson J.K."/>
            <person name="James T.Y."/>
            <person name="O'Malley M.A."/>
            <person name="Stajich J.E."/>
            <person name="Spatafora J.W."/>
            <person name="Visel A."/>
            <person name="Grigoriev I.V."/>
        </authorList>
    </citation>
    <scope>NUCLEOTIDE SEQUENCE [LARGE SCALE GENOMIC DNA]</scope>
    <source>
        <strain evidence="6 7">JEL800</strain>
    </source>
</reference>
<feature type="domain" description="FAD/NAD(P)-binding" evidence="5">
    <location>
        <begin position="6"/>
        <end position="305"/>
    </location>
</feature>
<dbReference type="PANTHER" id="PTHR43735:SF3">
    <property type="entry name" value="FERROPTOSIS SUPPRESSOR PROTEIN 1"/>
    <property type="match status" value="1"/>
</dbReference>
<evidence type="ECO:0000256" key="2">
    <source>
        <dbReference type="ARBA" id="ARBA00022630"/>
    </source>
</evidence>
<dbReference type="GO" id="GO:0004174">
    <property type="term" value="F:electron-transferring-flavoprotein dehydrogenase activity"/>
    <property type="evidence" value="ECO:0007669"/>
    <property type="project" value="TreeGrafter"/>
</dbReference>
<organism evidence="6 7">
    <name type="scientific">Rhizoclosmatium globosum</name>
    <dbReference type="NCBI Taxonomy" id="329046"/>
    <lineage>
        <taxon>Eukaryota</taxon>
        <taxon>Fungi</taxon>
        <taxon>Fungi incertae sedis</taxon>
        <taxon>Chytridiomycota</taxon>
        <taxon>Chytridiomycota incertae sedis</taxon>
        <taxon>Chytridiomycetes</taxon>
        <taxon>Chytridiales</taxon>
        <taxon>Chytriomycetaceae</taxon>
        <taxon>Rhizoclosmatium</taxon>
    </lineage>
</organism>
<dbReference type="EMBL" id="MCGO01000018">
    <property type="protein sequence ID" value="ORY45898.1"/>
    <property type="molecule type" value="Genomic_DNA"/>
</dbReference>
<evidence type="ECO:0000259" key="5">
    <source>
        <dbReference type="Pfam" id="PF07992"/>
    </source>
</evidence>